<dbReference type="AlphaFoldDB" id="A0A5B7GLM0"/>
<proteinExistence type="predicted"/>
<reference evidence="2 3" key="1">
    <citation type="submission" date="2019-05" db="EMBL/GenBank/DDBJ databases">
        <title>Another draft genome of Portunus trituberculatus and its Hox gene families provides insights of decapod evolution.</title>
        <authorList>
            <person name="Jeong J.-H."/>
            <person name="Song I."/>
            <person name="Kim S."/>
            <person name="Choi T."/>
            <person name="Kim D."/>
            <person name="Ryu S."/>
            <person name="Kim W."/>
        </authorList>
    </citation>
    <scope>NUCLEOTIDE SEQUENCE [LARGE SCALE GENOMIC DNA]</scope>
    <source>
        <tissue evidence="2">Muscle</tissue>
    </source>
</reference>
<evidence type="ECO:0000256" key="1">
    <source>
        <dbReference type="SAM" id="MobiDB-lite"/>
    </source>
</evidence>
<accession>A0A5B7GLM0</accession>
<evidence type="ECO:0000313" key="3">
    <source>
        <dbReference type="Proteomes" id="UP000324222"/>
    </source>
</evidence>
<feature type="compositionally biased region" description="Pro residues" evidence="1">
    <location>
        <begin position="1"/>
        <end position="10"/>
    </location>
</feature>
<protein>
    <submittedName>
        <fullName evidence="2">Uncharacterized protein</fullName>
    </submittedName>
</protein>
<dbReference type="Proteomes" id="UP000324222">
    <property type="component" value="Unassembled WGS sequence"/>
</dbReference>
<feature type="region of interest" description="Disordered" evidence="1">
    <location>
        <begin position="1"/>
        <end position="32"/>
    </location>
</feature>
<keyword evidence="3" id="KW-1185">Reference proteome</keyword>
<gene>
    <name evidence="2" type="ORF">E2C01_055163</name>
</gene>
<sequence>METPPMPLTSPDPASAKTLAPAASSPQGTAEPSPHYNSAYYMMAAELFIARQIVIFPKVFDEKDTLHATICLYNQRRSEQRSSPPDFFLP</sequence>
<evidence type="ECO:0000313" key="2">
    <source>
        <dbReference type="EMBL" id="MPC61100.1"/>
    </source>
</evidence>
<name>A0A5B7GLM0_PORTR</name>
<organism evidence="2 3">
    <name type="scientific">Portunus trituberculatus</name>
    <name type="common">Swimming crab</name>
    <name type="synonym">Neptunus trituberculatus</name>
    <dbReference type="NCBI Taxonomy" id="210409"/>
    <lineage>
        <taxon>Eukaryota</taxon>
        <taxon>Metazoa</taxon>
        <taxon>Ecdysozoa</taxon>
        <taxon>Arthropoda</taxon>
        <taxon>Crustacea</taxon>
        <taxon>Multicrustacea</taxon>
        <taxon>Malacostraca</taxon>
        <taxon>Eumalacostraca</taxon>
        <taxon>Eucarida</taxon>
        <taxon>Decapoda</taxon>
        <taxon>Pleocyemata</taxon>
        <taxon>Brachyura</taxon>
        <taxon>Eubrachyura</taxon>
        <taxon>Portunoidea</taxon>
        <taxon>Portunidae</taxon>
        <taxon>Portuninae</taxon>
        <taxon>Portunus</taxon>
    </lineage>
</organism>
<comment type="caution">
    <text evidence="2">The sequence shown here is derived from an EMBL/GenBank/DDBJ whole genome shotgun (WGS) entry which is preliminary data.</text>
</comment>
<dbReference type="EMBL" id="VSRR010018213">
    <property type="protein sequence ID" value="MPC61100.1"/>
    <property type="molecule type" value="Genomic_DNA"/>
</dbReference>